<feature type="region of interest" description="Disordered" evidence="1">
    <location>
        <begin position="94"/>
        <end position="123"/>
    </location>
</feature>
<keyword evidence="3" id="KW-1185">Reference proteome</keyword>
<organism evidence="2 3">
    <name type="scientific">Prorocentrum cordatum</name>
    <dbReference type="NCBI Taxonomy" id="2364126"/>
    <lineage>
        <taxon>Eukaryota</taxon>
        <taxon>Sar</taxon>
        <taxon>Alveolata</taxon>
        <taxon>Dinophyceae</taxon>
        <taxon>Prorocentrales</taxon>
        <taxon>Prorocentraceae</taxon>
        <taxon>Prorocentrum</taxon>
    </lineage>
</organism>
<proteinExistence type="predicted"/>
<comment type="caution">
    <text evidence="2">The sequence shown here is derived from an EMBL/GenBank/DDBJ whole genome shotgun (WGS) entry which is preliminary data.</text>
</comment>
<dbReference type="Proteomes" id="UP001189429">
    <property type="component" value="Unassembled WGS sequence"/>
</dbReference>
<reference evidence="2" key="1">
    <citation type="submission" date="2023-10" db="EMBL/GenBank/DDBJ databases">
        <authorList>
            <person name="Chen Y."/>
            <person name="Shah S."/>
            <person name="Dougan E. K."/>
            <person name="Thang M."/>
            <person name="Chan C."/>
        </authorList>
    </citation>
    <scope>NUCLEOTIDE SEQUENCE [LARGE SCALE GENOMIC DNA]</scope>
</reference>
<accession>A0ABN9W610</accession>
<dbReference type="EMBL" id="CAUYUJ010018112">
    <property type="protein sequence ID" value="CAK0880735.1"/>
    <property type="molecule type" value="Genomic_DNA"/>
</dbReference>
<evidence type="ECO:0008006" key="4">
    <source>
        <dbReference type="Google" id="ProtNLM"/>
    </source>
</evidence>
<evidence type="ECO:0000313" key="2">
    <source>
        <dbReference type="EMBL" id="CAK0880735.1"/>
    </source>
</evidence>
<evidence type="ECO:0000256" key="1">
    <source>
        <dbReference type="SAM" id="MobiDB-lite"/>
    </source>
</evidence>
<gene>
    <name evidence="2" type="ORF">PCOR1329_LOCUS63791</name>
</gene>
<name>A0ABN9W610_9DINO</name>
<evidence type="ECO:0000313" key="3">
    <source>
        <dbReference type="Proteomes" id="UP001189429"/>
    </source>
</evidence>
<sequence>VREWRQELQEGTSPRVRVLLRYRWTCAFADALGAPVLLQREGVADPGGLARELGWEVLLVHFCAELEDALELARERMLQRGSCVPPSSRFTTWGTTGSCRAGRAGPWPRSPAQGPGTRCTPSA</sequence>
<protein>
    <recommendedName>
        <fullName evidence="4">Photolyase/cryptochrome alpha/beta domain-containing protein</fullName>
    </recommendedName>
</protein>
<feature type="non-terminal residue" evidence="2">
    <location>
        <position position="1"/>
    </location>
</feature>